<dbReference type="SUPFAM" id="SSF53756">
    <property type="entry name" value="UDP-Glycosyltransferase/glycogen phosphorylase"/>
    <property type="match status" value="1"/>
</dbReference>
<dbReference type="InterPro" id="IPR002213">
    <property type="entry name" value="UDP_glucos_trans"/>
</dbReference>
<keyword evidence="3" id="KW-0808">Transferase</keyword>
<keyword evidence="4" id="KW-0812">Transmembrane</keyword>
<evidence type="ECO:0000256" key="3">
    <source>
        <dbReference type="ARBA" id="ARBA00022679"/>
    </source>
</evidence>
<reference evidence="5 6" key="1">
    <citation type="submission" date="2019-01" db="EMBL/GenBank/DDBJ databases">
        <authorList>
            <person name="Sayadi A."/>
        </authorList>
    </citation>
    <scope>NUCLEOTIDE SEQUENCE [LARGE SCALE GENOMIC DNA]</scope>
</reference>
<evidence type="ECO:0000313" key="6">
    <source>
        <dbReference type="Proteomes" id="UP000410492"/>
    </source>
</evidence>
<keyword evidence="6" id="KW-1185">Reference proteome</keyword>
<dbReference type="GO" id="GO:0008194">
    <property type="term" value="F:UDP-glycosyltransferase activity"/>
    <property type="evidence" value="ECO:0007669"/>
    <property type="project" value="InterPro"/>
</dbReference>
<dbReference type="CDD" id="cd03784">
    <property type="entry name" value="GT1_Gtf-like"/>
    <property type="match status" value="1"/>
</dbReference>
<dbReference type="InterPro" id="IPR050271">
    <property type="entry name" value="UDP-glycosyltransferase"/>
</dbReference>
<dbReference type="EMBL" id="CAACVG010002821">
    <property type="protein sequence ID" value="VEN36935.1"/>
    <property type="molecule type" value="Genomic_DNA"/>
</dbReference>
<feature type="transmembrane region" description="Helical" evidence="4">
    <location>
        <begin position="383"/>
        <end position="406"/>
    </location>
</feature>
<evidence type="ECO:0000256" key="1">
    <source>
        <dbReference type="ARBA" id="ARBA00009995"/>
    </source>
</evidence>
<keyword evidence="2" id="KW-0328">Glycosyltransferase</keyword>
<evidence type="ECO:0000313" key="5">
    <source>
        <dbReference type="EMBL" id="VEN36935.1"/>
    </source>
</evidence>
<evidence type="ECO:0008006" key="7">
    <source>
        <dbReference type="Google" id="ProtNLM"/>
    </source>
</evidence>
<accession>A0A653BNQ4</accession>
<comment type="similarity">
    <text evidence="1">Belongs to the UDP-glycosyltransferase family.</text>
</comment>
<dbReference type="OrthoDB" id="5835829at2759"/>
<dbReference type="PANTHER" id="PTHR48043">
    <property type="entry name" value="EG:EG0003.4 PROTEIN-RELATED"/>
    <property type="match status" value="1"/>
</dbReference>
<proteinExistence type="inferred from homology"/>
<keyword evidence="4" id="KW-1133">Transmembrane helix</keyword>
<sequence length="427" mass="49084">MTGRDRKTSFSLLGIQKMTLEMTETPLASPQVQDLIKSGEKFDVVIVNQFMNEAHYMLAAHFDAHLVVLSTIGSGPMNNYLVGNPSLPSVDRQMAINHPKRMNFYQRLTNTLVSIAGYVLRTFFLLPKHADLTKRYISEEIDFYKQLYNVSLVLVNSHPSVSDPKPAVPNMKEIGGFHVGAPKPLPEDLKKLLDEAKHGAIFFSLGSNIKSKNLSVETRNTILNVFRKRKETILWKFEDDNLPGKPKNVIIKKWFLQQDILAHPNMKAFWSHGGLLSTIETVYHGVPVLATPIYGDQAMNARLAQEDGYALVLPLSDITEQKLNEVLDEIIFNPRYRENVKLRSKIMRDRQVPPLDDAVYWVEYVIRHNGAEHLRMWYADMPWYQYFMVDVFLCIFTVIFVTLYIIKKLCSLCCCRCKKVTRKVKKN</sequence>
<dbReference type="Proteomes" id="UP000410492">
    <property type="component" value="Unassembled WGS sequence"/>
</dbReference>
<keyword evidence="4" id="KW-0472">Membrane</keyword>
<evidence type="ECO:0000256" key="2">
    <source>
        <dbReference type="ARBA" id="ARBA00022676"/>
    </source>
</evidence>
<evidence type="ECO:0000256" key="4">
    <source>
        <dbReference type="SAM" id="Phobius"/>
    </source>
</evidence>
<protein>
    <recommendedName>
        <fullName evidence="7">UDP-glucuronosyltransferase</fullName>
    </recommendedName>
</protein>
<name>A0A653BNQ4_CALMS</name>
<dbReference type="PANTHER" id="PTHR48043:SF159">
    <property type="entry name" value="EG:EG0003.4 PROTEIN-RELATED"/>
    <property type="match status" value="1"/>
</dbReference>
<gene>
    <name evidence="5" type="ORF">CALMAC_LOCUS2355</name>
</gene>
<dbReference type="Gene3D" id="3.40.50.2000">
    <property type="entry name" value="Glycogen Phosphorylase B"/>
    <property type="match status" value="1"/>
</dbReference>
<dbReference type="FunFam" id="3.40.50.2000:FF:000050">
    <property type="entry name" value="UDP-glucuronosyltransferase"/>
    <property type="match status" value="1"/>
</dbReference>
<dbReference type="AlphaFoldDB" id="A0A653BNQ4"/>
<dbReference type="Pfam" id="PF00201">
    <property type="entry name" value="UDPGT"/>
    <property type="match status" value="1"/>
</dbReference>
<organism evidence="5 6">
    <name type="scientific">Callosobruchus maculatus</name>
    <name type="common">Southern cowpea weevil</name>
    <name type="synonym">Pulse bruchid</name>
    <dbReference type="NCBI Taxonomy" id="64391"/>
    <lineage>
        <taxon>Eukaryota</taxon>
        <taxon>Metazoa</taxon>
        <taxon>Ecdysozoa</taxon>
        <taxon>Arthropoda</taxon>
        <taxon>Hexapoda</taxon>
        <taxon>Insecta</taxon>
        <taxon>Pterygota</taxon>
        <taxon>Neoptera</taxon>
        <taxon>Endopterygota</taxon>
        <taxon>Coleoptera</taxon>
        <taxon>Polyphaga</taxon>
        <taxon>Cucujiformia</taxon>
        <taxon>Chrysomeloidea</taxon>
        <taxon>Chrysomelidae</taxon>
        <taxon>Bruchinae</taxon>
        <taxon>Bruchini</taxon>
        <taxon>Callosobruchus</taxon>
    </lineage>
</organism>